<reference evidence="8 9" key="1">
    <citation type="submission" date="2015-11" db="EMBL/GenBank/DDBJ databases">
        <authorList>
            <consortium name="Pathogen Informatics"/>
        </authorList>
    </citation>
    <scope>NUCLEOTIDE SEQUENCE [LARGE SCALE GENOMIC DNA]</scope>
    <source>
        <strain evidence="8 9">006A-0059</strain>
    </source>
</reference>
<dbReference type="Gene3D" id="3.40.50.10950">
    <property type="match status" value="1"/>
</dbReference>
<evidence type="ECO:0000256" key="4">
    <source>
        <dbReference type="ARBA" id="ARBA00022679"/>
    </source>
</evidence>
<evidence type="ECO:0000256" key="3">
    <source>
        <dbReference type="ARBA" id="ARBA00021528"/>
    </source>
</evidence>
<dbReference type="Pfam" id="PF01515">
    <property type="entry name" value="PTA_PTB"/>
    <property type="match status" value="1"/>
</dbReference>
<comment type="caution">
    <text evidence="8">The sequence shown here is derived from an EMBL/GenBank/DDBJ whole genome shotgun (WGS) entry which is preliminary data.</text>
</comment>
<evidence type="ECO:0000313" key="9">
    <source>
        <dbReference type="Proteomes" id="UP000052237"/>
    </source>
</evidence>
<organism evidence="8 9">
    <name type="scientific">Campylobacter hyointestinalis subsp. hyointestinalis</name>
    <dbReference type="NCBI Taxonomy" id="91352"/>
    <lineage>
        <taxon>Bacteria</taxon>
        <taxon>Pseudomonadati</taxon>
        <taxon>Campylobacterota</taxon>
        <taxon>Epsilonproteobacteria</taxon>
        <taxon>Campylobacterales</taxon>
        <taxon>Campylobacteraceae</taxon>
        <taxon>Campylobacter</taxon>
    </lineage>
</organism>
<dbReference type="Proteomes" id="UP000052237">
    <property type="component" value="Unassembled WGS sequence"/>
</dbReference>
<dbReference type="InterPro" id="IPR042112">
    <property type="entry name" value="P_AcTrfase_dom2"/>
</dbReference>
<protein>
    <recommendedName>
        <fullName evidence="3">Phosphate acetyltransferase</fullName>
        <ecNumber evidence="2">2.3.1.8</ecNumber>
    </recommendedName>
    <alternativeName>
        <fullName evidence="6">Phosphotransacetylase</fullName>
    </alternativeName>
</protein>
<evidence type="ECO:0000256" key="5">
    <source>
        <dbReference type="ARBA" id="ARBA00023315"/>
    </source>
</evidence>
<dbReference type="AlphaFoldDB" id="A0A0S4RF48"/>
<dbReference type="NCBIfam" id="NF004167">
    <property type="entry name" value="PRK05632.1"/>
    <property type="match status" value="1"/>
</dbReference>
<evidence type="ECO:0000256" key="1">
    <source>
        <dbReference type="ARBA" id="ARBA00004989"/>
    </source>
</evidence>
<dbReference type="NCBIfam" id="NF007233">
    <property type="entry name" value="PRK09653.1"/>
    <property type="match status" value="1"/>
</dbReference>
<dbReference type="NCBIfam" id="TIGR00651">
    <property type="entry name" value="pta"/>
    <property type="match status" value="1"/>
</dbReference>
<dbReference type="EC" id="2.3.1.8" evidence="2"/>
<dbReference type="InterPro" id="IPR042113">
    <property type="entry name" value="P_AcTrfase_dom1"/>
</dbReference>
<keyword evidence="9" id="KW-1185">Reference proteome</keyword>
<evidence type="ECO:0000256" key="6">
    <source>
        <dbReference type="ARBA" id="ARBA00031108"/>
    </source>
</evidence>
<dbReference type="InterPro" id="IPR050500">
    <property type="entry name" value="Phos_Acetyltrans/Butyryltrans"/>
</dbReference>
<accession>A0A0S4RF48</accession>
<evidence type="ECO:0000259" key="7">
    <source>
        <dbReference type="Pfam" id="PF01515"/>
    </source>
</evidence>
<dbReference type="Gene3D" id="3.40.50.10750">
    <property type="entry name" value="Isocitrate/Isopropylmalate dehydrogenase-like"/>
    <property type="match status" value="1"/>
</dbReference>
<dbReference type="PANTHER" id="PTHR43356">
    <property type="entry name" value="PHOSPHATE ACETYLTRANSFERASE"/>
    <property type="match status" value="1"/>
</dbReference>
<dbReference type="InterPro" id="IPR004614">
    <property type="entry name" value="P_AcTrfase"/>
</dbReference>
<keyword evidence="4 8" id="KW-0808">Transferase</keyword>
<dbReference type="GO" id="GO:0008959">
    <property type="term" value="F:phosphate acetyltransferase activity"/>
    <property type="evidence" value="ECO:0007669"/>
    <property type="project" value="UniProtKB-EC"/>
</dbReference>
<keyword evidence="5 8" id="KW-0012">Acyltransferase</keyword>
<evidence type="ECO:0000313" key="8">
    <source>
        <dbReference type="EMBL" id="CUU72484.1"/>
    </source>
</evidence>
<feature type="domain" description="Phosphate acetyl/butaryl transferase" evidence="7">
    <location>
        <begin position="143"/>
        <end position="458"/>
    </location>
</feature>
<name>A0A0S4RF48_CAMHY</name>
<dbReference type="EMBL" id="FAVB01000001">
    <property type="protein sequence ID" value="CUU72484.1"/>
    <property type="molecule type" value="Genomic_DNA"/>
</dbReference>
<dbReference type="RefSeq" id="WP_059434960.1">
    <property type="nucleotide sequence ID" value="NZ_FAVB01000001.1"/>
</dbReference>
<gene>
    <name evidence="8" type="primary">pta</name>
    <name evidence="8" type="ORF">ERS686654_00430</name>
</gene>
<evidence type="ECO:0000256" key="2">
    <source>
        <dbReference type="ARBA" id="ARBA00012707"/>
    </source>
</evidence>
<sequence>MLRAIYVLNSDFQKEEFKQKLLEKLNSTYKKIVTFLPIGENNVKNSNTIFEENQAKLYLLGSKQNELIKNVITEFDKIDADFIIVIGGFIETLDDSLAKNLNAPFLLSKDTEFKKGMLNFTVLNDIEEIFSTSSNAMTPLRFENLLYKKARSNLKTVVLPESDDERILKASAILLENKAVNIVLLGDKYQINKKAREYGLNLEDIKVYDPQNSDLSDEFATTLYELRREKGMTKETASELMKDRTYFGTMLVYKGVCDAMVSGASTTTAETIRPALQFIKMKPGISTVSGSFIMCLDTKIQLFADCAITPNPTTDQLASIAISTAKTACDFGLEPKVAMLSYSTGSSGSGEDVKFVETATQKARVLAPNLDIEGPIQFDAAVDLGVAKKKLPNSKVAGVANTFIFPNLNCGNITYKAVQRSANAVAIGPILQGLNKPVNDLSRGCLVEDIVNTVLISAIQSQGENR</sequence>
<dbReference type="PANTHER" id="PTHR43356:SF3">
    <property type="entry name" value="PHOSPHATE ACETYLTRANSFERASE"/>
    <property type="match status" value="1"/>
</dbReference>
<dbReference type="SUPFAM" id="SSF53659">
    <property type="entry name" value="Isocitrate/Isopropylmalate dehydrogenase-like"/>
    <property type="match status" value="1"/>
</dbReference>
<dbReference type="InterPro" id="IPR002505">
    <property type="entry name" value="PTA_PTB"/>
</dbReference>
<proteinExistence type="predicted"/>
<comment type="pathway">
    <text evidence="1">Metabolic intermediate biosynthesis; acetyl-CoA biosynthesis; acetyl-CoA from acetate: step 2/2.</text>
</comment>